<keyword evidence="4" id="KW-1185">Reference proteome</keyword>
<dbReference type="InterPro" id="IPR003680">
    <property type="entry name" value="Flavodoxin_fold"/>
</dbReference>
<dbReference type="KEGG" id="uru:DSM104443_00101"/>
<dbReference type="EC" id="1.6.5.2" evidence="3"/>
<feature type="domain" description="Flavodoxin-like fold" evidence="2">
    <location>
        <begin position="4"/>
        <end position="170"/>
    </location>
</feature>
<dbReference type="RefSeq" id="WP_171088767.1">
    <property type="nucleotide sequence ID" value="NZ_CP053069.1"/>
</dbReference>
<dbReference type="GO" id="GO:0010181">
    <property type="term" value="F:FMN binding"/>
    <property type="evidence" value="ECO:0007669"/>
    <property type="project" value="TreeGrafter"/>
</dbReference>
<name>A0A6M4GPR7_9PROT</name>
<dbReference type="SUPFAM" id="SSF52218">
    <property type="entry name" value="Flavoproteins"/>
    <property type="match status" value="1"/>
</dbReference>
<evidence type="ECO:0000259" key="2">
    <source>
        <dbReference type="Pfam" id="PF02525"/>
    </source>
</evidence>
<reference evidence="3 4" key="1">
    <citation type="submission" date="2020-04" db="EMBL/GenBank/DDBJ databases">
        <title>Usitatibacter rugosus gen. nov., sp. nov. and Usitatibacter palustris sp. nov., novel members of Usitatibacteraceae fam. nov. within the order Nitrosomonadales isolated from soil.</title>
        <authorList>
            <person name="Huber K.J."/>
            <person name="Neumann-Schaal M."/>
            <person name="Geppert A."/>
            <person name="Luckner M."/>
            <person name="Wanner G."/>
            <person name="Overmann J."/>
        </authorList>
    </citation>
    <scope>NUCLEOTIDE SEQUENCE [LARGE SCALE GENOMIC DNA]</scope>
    <source>
        <strain evidence="3 4">0125_3</strain>
    </source>
</reference>
<dbReference type="InterPro" id="IPR046980">
    <property type="entry name" value="KefG/KefF"/>
</dbReference>
<gene>
    <name evidence="3" type="primary">kefF</name>
    <name evidence="3" type="ORF">DSM104443_00101</name>
</gene>
<dbReference type="AlphaFoldDB" id="A0A6M4GPR7"/>
<proteinExistence type="predicted"/>
<dbReference type="GO" id="GO:0009055">
    <property type="term" value="F:electron transfer activity"/>
    <property type="evidence" value="ECO:0007669"/>
    <property type="project" value="TreeGrafter"/>
</dbReference>
<sequence length="178" mass="19899">MAPIAIVYAHPYPRRSIAGKALVEAASKLEAVDVRPIYTLYPDFDIDVVAERAALERAKLVVFLHPIYWYSVPGMLKHYFDVVLTKGWAYGEGGGALSGKECLWAVTTGGDDVAYSAQGRHHHPFEHFKAPVEETMRYCGMRWHDPFVVHGSHECGPAALADAAVRFHRHLQDWQAKA</sequence>
<evidence type="ECO:0000313" key="3">
    <source>
        <dbReference type="EMBL" id="QJR09065.1"/>
    </source>
</evidence>
<dbReference type="Gene3D" id="3.40.50.360">
    <property type="match status" value="1"/>
</dbReference>
<protein>
    <submittedName>
        <fullName evidence="3">Glutathione-regulated potassium-efflux system ancillary protein KefF</fullName>
        <ecNumber evidence="3">1.6.5.2</ecNumber>
    </submittedName>
</protein>
<organism evidence="3 4">
    <name type="scientific">Usitatibacter rugosus</name>
    <dbReference type="NCBI Taxonomy" id="2732067"/>
    <lineage>
        <taxon>Bacteria</taxon>
        <taxon>Pseudomonadati</taxon>
        <taxon>Pseudomonadota</taxon>
        <taxon>Betaproteobacteria</taxon>
        <taxon>Nitrosomonadales</taxon>
        <taxon>Usitatibacteraceae</taxon>
        <taxon>Usitatibacter</taxon>
    </lineage>
</organism>
<dbReference type="EMBL" id="CP053069">
    <property type="protein sequence ID" value="QJR09065.1"/>
    <property type="molecule type" value="Genomic_DNA"/>
</dbReference>
<dbReference type="PANTHER" id="PTHR47307">
    <property type="entry name" value="GLUTATHIONE-REGULATED POTASSIUM-EFFLUX SYSTEM ANCILLARY PROTEIN KEFG"/>
    <property type="match status" value="1"/>
</dbReference>
<evidence type="ECO:0000313" key="4">
    <source>
        <dbReference type="Proteomes" id="UP000501534"/>
    </source>
</evidence>
<evidence type="ECO:0000256" key="1">
    <source>
        <dbReference type="ARBA" id="ARBA00023002"/>
    </source>
</evidence>
<dbReference type="PANTHER" id="PTHR47307:SF2">
    <property type="entry name" value="GLUTATHIONE-REGULATED POTASSIUM-EFFLUX SYSTEM ANCILLARY PROTEIN KEFF"/>
    <property type="match status" value="1"/>
</dbReference>
<accession>A0A6M4GPR7</accession>
<dbReference type="Proteomes" id="UP000501534">
    <property type="component" value="Chromosome"/>
</dbReference>
<dbReference type="GO" id="GO:0003955">
    <property type="term" value="F:NAD(P)H dehydrogenase (quinone) activity"/>
    <property type="evidence" value="ECO:0007669"/>
    <property type="project" value="UniProtKB-EC"/>
</dbReference>
<dbReference type="InterPro" id="IPR029039">
    <property type="entry name" value="Flavoprotein-like_sf"/>
</dbReference>
<keyword evidence="1 3" id="KW-0560">Oxidoreductase</keyword>
<dbReference type="Pfam" id="PF02525">
    <property type="entry name" value="Flavodoxin_2"/>
    <property type="match status" value="1"/>
</dbReference>